<organism evidence="2 3">
    <name type="scientific">Rhizopus azygosporus</name>
    <name type="common">Rhizopus microsporus var. azygosporus</name>
    <dbReference type="NCBI Taxonomy" id="86630"/>
    <lineage>
        <taxon>Eukaryota</taxon>
        <taxon>Fungi</taxon>
        <taxon>Fungi incertae sedis</taxon>
        <taxon>Mucoromycota</taxon>
        <taxon>Mucoromycotina</taxon>
        <taxon>Mucoromycetes</taxon>
        <taxon>Mucorales</taxon>
        <taxon>Mucorineae</taxon>
        <taxon>Rhizopodaceae</taxon>
        <taxon>Rhizopus</taxon>
    </lineage>
</organism>
<comment type="caution">
    <text evidence="2">The sequence shown here is derived from an EMBL/GenBank/DDBJ whole genome shotgun (WGS) entry which is preliminary data.</text>
</comment>
<evidence type="ECO:0000313" key="2">
    <source>
        <dbReference type="EMBL" id="RCH85509.1"/>
    </source>
</evidence>
<gene>
    <name evidence="2" type="ORF">CU097_008647</name>
</gene>
<feature type="region of interest" description="Disordered" evidence="1">
    <location>
        <begin position="105"/>
        <end position="139"/>
    </location>
</feature>
<dbReference type="EMBL" id="PJQL01002081">
    <property type="protein sequence ID" value="RCH85509.1"/>
    <property type="molecule type" value="Genomic_DNA"/>
</dbReference>
<accession>A0A367J6P8</accession>
<sequence length="139" mass="15958">MEQHNTTSLVQPLDVGIIRSFEHHYKTLQFRLPGVAYAKDKNKDASDSVALNASDVYSINQLTVINYILQSWERQTLEAEMKRLLSDIYTEINADETDLLNYDAQTHEDTEVSLKEAVGEDRAGEEIPDNEEEEREAKR</sequence>
<feature type="compositionally biased region" description="Basic and acidic residues" evidence="1">
    <location>
        <begin position="105"/>
        <end position="125"/>
    </location>
</feature>
<evidence type="ECO:0000256" key="1">
    <source>
        <dbReference type="SAM" id="MobiDB-lite"/>
    </source>
</evidence>
<dbReference type="AlphaFoldDB" id="A0A367J6P8"/>
<dbReference type="OrthoDB" id="2441347at2759"/>
<keyword evidence="3" id="KW-1185">Reference proteome</keyword>
<evidence type="ECO:0000313" key="3">
    <source>
        <dbReference type="Proteomes" id="UP000252139"/>
    </source>
</evidence>
<name>A0A367J6P8_RHIAZ</name>
<reference evidence="2 3" key="1">
    <citation type="journal article" date="2018" name="G3 (Bethesda)">
        <title>Phylogenetic and Phylogenomic Definition of Rhizopus Species.</title>
        <authorList>
            <person name="Gryganskyi A.P."/>
            <person name="Golan J."/>
            <person name="Dolatabadi S."/>
            <person name="Mondo S."/>
            <person name="Robb S."/>
            <person name="Idnurm A."/>
            <person name="Muszewska A."/>
            <person name="Steczkiewicz K."/>
            <person name="Masonjones S."/>
            <person name="Liao H.L."/>
            <person name="Gajdeczka M.T."/>
            <person name="Anike F."/>
            <person name="Vuek A."/>
            <person name="Anishchenko I.M."/>
            <person name="Voigt K."/>
            <person name="de Hoog G.S."/>
            <person name="Smith M.E."/>
            <person name="Heitman J."/>
            <person name="Vilgalys R."/>
            <person name="Stajich J.E."/>
        </authorList>
    </citation>
    <scope>NUCLEOTIDE SEQUENCE [LARGE SCALE GENOMIC DNA]</scope>
    <source>
        <strain evidence="2 3">CBS 357.93</strain>
    </source>
</reference>
<protein>
    <submittedName>
        <fullName evidence="2">Uncharacterized protein</fullName>
    </submittedName>
</protein>
<proteinExistence type="predicted"/>
<feature type="compositionally biased region" description="Acidic residues" evidence="1">
    <location>
        <begin position="126"/>
        <end position="139"/>
    </location>
</feature>
<dbReference type="Proteomes" id="UP000252139">
    <property type="component" value="Unassembled WGS sequence"/>
</dbReference>